<keyword evidence="3" id="KW-0539">Nucleus</keyword>
<evidence type="ECO:0000256" key="3">
    <source>
        <dbReference type="ARBA" id="ARBA00023242"/>
    </source>
</evidence>
<reference evidence="4 5" key="1">
    <citation type="submission" date="2024-01" db="EMBL/GenBank/DDBJ databases">
        <title>The genomes of 5 underutilized Papilionoideae crops provide insights into root nodulation and disease resistance.</title>
        <authorList>
            <person name="Yuan L."/>
        </authorList>
    </citation>
    <scope>NUCLEOTIDE SEQUENCE [LARGE SCALE GENOMIC DNA]</scope>
    <source>
        <strain evidence="4">LY-2023</strain>
        <tissue evidence="4">Leaf</tissue>
    </source>
</reference>
<name>A0AAN9Q082_CLITE</name>
<dbReference type="EMBL" id="JAYKXN010000001">
    <property type="protein sequence ID" value="KAK7317721.1"/>
    <property type="molecule type" value="Genomic_DNA"/>
</dbReference>
<proteinExistence type="predicted"/>
<evidence type="ECO:0000313" key="4">
    <source>
        <dbReference type="EMBL" id="KAK7317721.1"/>
    </source>
</evidence>
<protein>
    <submittedName>
        <fullName evidence="4">Uncharacterized protein</fullName>
    </submittedName>
</protein>
<keyword evidence="5" id="KW-1185">Reference proteome</keyword>
<gene>
    <name evidence="4" type="ORF">RJT34_02179</name>
</gene>
<keyword evidence="1" id="KW-0238">DNA-binding</keyword>
<dbReference type="PANTHER" id="PTHR11850">
    <property type="entry name" value="HOMEOBOX PROTEIN TRANSCRIPTION FACTORS"/>
    <property type="match status" value="1"/>
</dbReference>
<dbReference type="Proteomes" id="UP001359559">
    <property type="component" value="Unassembled WGS sequence"/>
</dbReference>
<sequence>MMIERMGRKHEKDGEECGSTGGCGHRLLDSGGEGDFEVVMVANSVLDFCETNKKGLPKRSVSVLRAWLFEHFLSPYPKDIFIPLWIIMTPKSKFMNVADSGFRGKACSWTNWKQDIETNVKSIRKNGKLATKSVSGVMENWLQTPWHHSLASRGSSTPLRLSSDDVDPEVMDLRSYAGYVKSYDKETKIYHVKYGDDEEENLILSNENVKFHVSF</sequence>
<dbReference type="GO" id="GO:0003677">
    <property type="term" value="F:DNA binding"/>
    <property type="evidence" value="ECO:0007669"/>
    <property type="project" value="UniProtKB-KW"/>
</dbReference>
<organism evidence="4 5">
    <name type="scientific">Clitoria ternatea</name>
    <name type="common">Butterfly pea</name>
    <dbReference type="NCBI Taxonomy" id="43366"/>
    <lineage>
        <taxon>Eukaryota</taxon>
        <taxon>Viridiplantae</taxon>
        <taxon>Streptophyta</taxon>
        <taxon>Embryophyta</taxon>
        <taxon>Tracheophyta</taxon>
        <taxon>Spermatophyta</taxon>
        <taxon>Magnoliopsida</taxon>
        <taxon>eudicotyledons</taxon>
        <taxon>Gunneridae</taxon>
        <taxon>Pentapetalae</taxon>
        <taxon>rosids</taxon>
        <taxon>fabids</taxon>
        <taxon>Fabales</taxon>
        <taxon>Fabaceae</taxon>
        <taxon>Papilionoideae</taxon>
        <taxon>50 kb inversion clade</taxon>
        <taxon>NPAAA clade</taxon>
        <taxon>indigoferoid/millettioid clade</taxon>
        <taxon>Phaseoleae</taxon>
        <taxon>Clitoria</taxon>
    </lineage>
</organism>
<evidence type="ECO:0000313" key="5">
    <source>
        <dbReference type="Proteomes" id="UP001359559"/>
    </source>
</evidence>
<dbReference type="InterPro" id="IPR050224">
    <property type="entry name" value="TALE_homeobox"/>
</dbReference>
<dbReference type="Gene3D" id="1.10.10.60">
    <property type="entry name" value="Homeodomain-like"/>
    <property type="match status" value="1"/>
</dbReference>
<accession>A0AAN9Q082</accession>
<evidence type="ECO:0000256" key="2">
    <source>
        <dbReference type="ARBA" id="ARBA00023155"/>
    </source>
</evidence>
<evidence type="ECO:0000256" key="1">
    <source>
        <dbReference type="ARBA" id="ARBA00023125"/>
    </source>
</evidence>
<comment type="caution">
    <text evidence="4">The sequence shown here is derived from an EMBL/GenBank/DDBJ whole genome shotgun (WGS) entry which is preliminary data.</text>
</comment>
<dbReference type="AlphaFoldDB" id="A0AAN9Q082"/>
<keyword evidence="2" id="KW-0371">Homeobox</keyword>